<feature type="compositionally biased region" description="Pro residues" evidence="1">
    <location>
        <begin position="75"/>
        <end position="119"/>
    </location>
</feature>
<dbReference type="AlphaFoldDB" id="A0A926ZI89"/>
<keyword evidence="2" id="KW-0812">Transmembrane</keyword>
<name>A0A926ZI89_9CYAN</name>
<feature type="compositionally biased region" description="Polar residues" evidence="1">
    <location>
        <begin position="217"/>
        <end position="226"/>
    </location>
</feature>
<reference evidence="3" key="2">
    <citation type="submission" date="2020-08" db="EMBL/GenBank/DDBJ databases">
        <authorList>
            <person name="Chen M."/>
            <person name="Teng W."/>
            <person name="Zhao L."/>
            <person name="Hu C."/>
            <person name="Zhou Y."/>
            <person name="Han B."/>
            <person name="Song L."/>
            <person name="Shu W."/>
        </authorList>
    </citation>
    <scope>NUCLEOTIDE SEQUENCE</scope>
    <source>
        <strain evidence="3">FACHB-1375</strain>
    </source>
</reference>
<feature type="compositionally biased region" description="Polar residues" evidence="1">
    <location>
        <begin position="120"/>
        <end position="135"/>
    </location>
</feature>
<evidence type="ECO:0000313" key="3">
    <source>
        <dbReference type="EMBL" id="MBD2181551.1"/>
    </source>
</evidence>
<keyword evidence="2" id="KW-1133">Transmembrane helix</keyword>
<evidence type="ECO:0000256" key="1">
    <source>
        <dbReference type="SAM" id="MobiDB-lite"/>
    </source>
</evidence>
<feature type="region of interest" description="Disordered" evidence="1">
    <location>
        <begin position="67"/>
        <end position="294"/>
    </location>
</feature>
<feature type="compositionally biased region" description="Low complexity" evidence="1">
    <location>
        <begin position="269"/>
        <end position="280"/>
    </location>
</feature>
<evidence type="ECO:0000313" key="4">
    <source>
        <dbReference type="Proteomes" id="UP000641646"/>
    </source>
</evidence>
<keyword evidence="4" id="KW-1185">Reference proteome</keyword>
<feature type="compositionally biased region" description="Low complexity" evidence="1">
    <location>
        <begin position="173"/>
        <end position="197"/>
    </location>
</feature>
<feature type="compositionally biased region" description="Polar residues" evidence="1">
    <location>
        <begin position="247"/>
        <end position="256"/>
    </location>
</feature>
<organism evidence="3 4">
    <name type="scientific">Aerosakkonema funiforme FACHB-1375</name>
    <dbReference type="NCBI Taxonomy" id="2949571"/>
    <lineage>
        <taxon>Bacteria</taxon>
        <taxon>Bacillati</taxon>
        <taxon>Cyanobacteriota</taxon>
        <taxon>Cyanophyceae</taxon>
        <taxon>Oscillatoriophycideae</taxon>
        <taxon>Aerosakkonematales</taxon>
        <taxon>Aerosakkonemataceae</taxon>
        <taxon>Aerosakkonema</taxon>
    </lineage>
</organism>
<reference evidence="3" key="1">
    <citation type="journal article" date="2015" name="ISME J.">
        <title>Draft Genome Sequence of Streptomyces incarnatus NRRL8089, which Produces the Nucleoside Antibiotic Sinefungin.</title>
        <authorList>
            <person name="Oshima K."/>
            <person name="Hattori M."/>
            <person name="Shimizu H."/>
            <person name="Fukuda K."/>
            <person name="Nemoto M."/>
            <person name="Inagaki K."/>
            <person name="Tamura T."/>
        </authorList>
    </citation>
    <scope>NUCLEOTIDE SEQUENCE</scope>
    <source>
        <strain evidence="3">FACHB-1375</strain>
    </source>
</reference>
<sequence length="451" mass="48711">MSYSSRVPTSSEKIFNLPTLLATVISLGAHGLLWVVGPALSSSNLAQSDPRRIVGFVQLTPDEMSRLPEYSLPQPKLPSLPAAPPKNLLPPLPPLQSYTPLPPPPSVPIYEPPTIPLSPPSVTSSERPSQKPNTSSREETKLNERSPVSEPDIKIESRQTPQGAIAPNPTPTPESATTPRRSTTARRTATPESARTPESSITPQPSLGPKAAITPEVTLTPQPSISPETPTTPQATPTPQPTNTPEGQNITKNTETGVRPNDTLPATVSPSLLPSPSSPSAIETLPKKGAESVAPSNLQARLPNFYPKSAPTPPSQEYLDSVTKARYNYNPAGTTENEGREKYQKWWAEKVSRYTNKINGARSPKSLSIKSPYEEKVPDVAEGWVLVLFGPDGKIVGQPDLIRSTGYPEMNQKALEEVKKISIERTGKYEIYQYIINVEQNDLPSGVGAKG</sequence>
<keyword evidence="2" id="KW-0472">Membrane</keyword>
<proteinExistence type="predicted"/>
<dbReference type="EMBL" id="JACJPW010000022">
    <property type="protein sequence ID" value="MBD2181551.1"/>
    <property type="molecule type" value="Genomic_DNA"/>
</dbReference>
<dbReference type="PRINTS" id="PR01217">
    <property type="entry name" value="PRICHEXTENSN"/>
</dbReference>
<accession>A0A926ZI89</accession>
<evidence type="ECO:0000256" key="2">
    <source>
        <dbReference type="SAM" id="Phobius"/>
    </source>
</evidence>
<dbReference type="RefSeq" id="WP_190464358.1">
    <property type="nucleotide sequence ID" value="NZ_JACJPW010000022.1"/>
</dbReference>
<dbReference type="Proteomes" id="UP000641646">
    <property type="component" value="Unassembled WGS sequence"/>
</dbReference>
<protein>
    <submittedName>
        <fullName evidence="3">Uncharacterized protein</fullName>
    </submittedName>
</protein>
<feature type="transmembrane region" description="Helical" evidence="2">
    <location>
        <begin position="20"/>
        <end position="40"/>
    </location>
</feature>
<comment type="caution">
    <text evidence="3">The sequence shown here is derived from an EMBL/GenBank/DDBJ whole genome shotgun (WGS) entry which is preliminary data.</text>
</comment>
<gene>
    <name evidence="3" type="ORF">H6G03_10595</name>
</gene>